<evidence type="ECO:0000313" key="9">
    <source>
        <dbReference type="Ensembl" id="ENSDLAP00005006851.2"/>
    </source>
</evidence>
<dbReference type="GeneTree" id="ENSGT00940000165390"/>
<evidence type="ECO:0000256" key="1">
    <source>
        <dbReference type="ARBA" id="ARBA00004123"/>
    </source>
</evidence>
<evidence type="ECO:0000256" key="5">
    <source>
        <dbReference type="ARBA" id="ARBA00023242"/>
    </source>
</evidence>
<dbReference type="PROSITE" id="PS51059">
    <property type="entry name" value="PARP_CATALYTIC"/>
    <property type="match status" value="1"/>
</dbReference>
<keyword evidence="2 7" id="KW-0328">Glycosyltransferase</keyword>
<name>A0A8C4DNW9_DICLA</name>
<evidence type="ECO:0000256" key="6">
    <source>
        <dbReference type="ARBA" id="ARBA00024347"/>
    </source>
</evidence>
<evidence type="ECO:0000313" key="10">
    <source>
        <dbReference type="Proteomes" id="UP000694389"/>
    </source>
</evidence>
<reference evidence="9" key="1">
    <citation type="submission" date="2025-08" db="UniProtKB">
        <authorList>
            <consortium name="Ensembl"/>
        </authorList>
    </citation>
    <scope>IDENTIFICATION</scope>
</reference>
<dbReference type="Pfam" id="PF00644">
    <property type="entry name" value="PARP"/>
    <property type="match status" value="1"/>
</dbReference>
<dbReference type="GO" id="GO:1990404">
    <property type="term" value="F:NAD+-protein mono-ADP-ribosyltransferase activity"/>
    <property type="evidence" value="ECO:0007669"/>
    <property type="project" value="TreeGrafter"/>
</dbReference>
<dbReference type="Gene3D" id="3.90.228.10">
    <property type="match status" value="1"/>
</dbReference>
<dbReference type="GO" id="GO:0003714">
    <property type="term" value="F:transcription corepressor activity"/>
    <property type="evidence" value="ECO:0007669"/>
    <property type="project" value="TreeGrafter"/>
</dbReference>
<protein>
    <recommendedName>
        <fullName evidence="7">Poly [ADP-ribose] polymerase</fullName>
        <shortName evidence="7">PARP</shortName>
        <ecNumber evidence="7">2.4.2.-</ecNumber>
    </recommendedName>
</protein>
<dbReference type="GO" id="GO:0005634">
    <property type="term" value="C:nucleus"/>
    <property type="evidence" value="ECO:0007669"/>
    <property type="project" value="UniProtKB-SubCell"/>
</dbReference>
<evidence type="ECO:0000256" key="3">
    <source>
        <dbReference type="ARBA" id="ARBA00022679"/>
    </source>
</evidence>
<dbReference type="GO" id="GO:0005737">
    <property type="term" value="C:cytoplasm"/>
    <property type="evidence" value="ECO:0007669"/>
    <property type="project" value="TreeGrafter"/>
</dbReference>
<accession>A0A8C4DNW9</accession>
<evidence type="ECO:0000259" key="8">
    <source>
        <dbReference type="PROSITE" id="PS51059"/>
    </source>
</evidence>
<keyword evidence="5" id="KW-0539">Nucleus</keyword>
<comment type="subcellular location">
    <subcellularLocation>
        <location evidence="1">Nucleus</location>
    </subcellularLocation>
</comment>
<dbReference type="PANTHER" id="PTHR14453:SF106">
    <property type="entry name" value="POLY [ADP-RIBOSE] POLYMERASE"/>
    <property type="match status" value="1"/>
</dbReference>
<evidence type="ECO:0000256" key="2">
    <source>
        <dbReference type="ARBA" id="ARBA00022676"/>
    </source>
</evidence>
<evidence type="ECO:0000256" key="7">
    <source>
        <dbReference type="RuleBase" id="RU362114"/>
    </source>
</evidence>
<dbReference type="GO" id="GO:0070212">
    <property type="term" value="P:protein poly-ADP-ribosylation"/>
    <property type="evidence" value="ECO:0007669"/>
    <property type="project" value="TreeGrafter"/>
</dbReference>
<dbReference type="InterPro" id="IPR012317">
    <property type="entry name" value="Poly(ADP-ribose)pol_cat_dom"/>
</dbReference>
<keyword evidence="4 7" id="KW-0520">NAD</keyword>
<reference evidence="9" key="2">
    <citation type="submission" date="2025-09" db="UniProtKB">
        <authorList>
            <consortium name="Ensembl"/>
        </authorList>
    </citation>
    <scope>IDENTIFICATION</scope>
</reference>
<keyword evidence="3 7" id="KW-0808">Transferase</keyword>
<dbReference type="Proteomes" id="UP000694389">
    <property type="component" value="Unassembled WGS sequence"/>
</dbReference>
<dbReference type="SUPFAM" id="SSF56399">
    <property type="entry name" value="ADP-ribosylation"/>
    <property type="match status" value="1"/>
</dbReference>
<dbReference type="Ensembl" id="ENSDLAT00005007430.2">
    <property type="protein sequence ID" value="ENSDLAP00005006851.2"/>
    <property type="gene ID" value="ENSDLAG00005003557.2"/>
</dbReference>
<dbReference type="FunFam" id="3.90.228.10:FF:000008">
    <property type="entry name" value="Poly [ADP-ribose] polymerase"/>
    <property type="match status" value="1"/>
</dbReference>
<dbReference type="CDD" id="cd01439">
    <property type="entry name" value="TCCD_inducible_PARP_like"/>
    <property type="match status" value="1"/>
</dbReference>
<dbReference type="InterPro" id="IPR052056">
    <property type="entry name" value="Mono-ARTD/PARP"/>
</dbReference>
<dbReference type="InterPro" id="IPR037197">
    <property type="entry name" value="WWE_dom_sf"/>
</dbReference>
<proteinExistence type="inferred from homology"/>
<dbReference type="EC" id="2.4.2.-" evidence="7"/>
<organism evidence="9 10">
    <name type="scientific">Dicentrarchus labrax</name>
    <name type="common">European seabass</name>
    <name type="synonym">Morone labrax</name>
    <dbReference type="NCBI Taxonomy" id="13489"/>
    <lineage>
        <taxon>Eukaryota</taxon>
        <taxon>Metazoa</taxon>
        <taxon>Chordata</taxon>
        <taxon>Craniata</taxon>
        <taxon>Vertebrata</taxon>
        <taxon>Euteleostomi</taxon>
        <taxon>Actinopterygii</taxon>
        <taxon>Neopterygii</taxon>
        <taxon>Teleostei</taxon>
        <taxon>Neoteleostei</taxon>
        <taxon>Acanthomorphata</taxon>
        <taxon>Eupercaria</taxon>
        <taxon>Moronidae</taxon>
        <taxon>Dicentrarchus</taxon>
    </lineage>
</organism>
<dbReference type="GO" id="GO:0003950">
    <property type="term" value="F:NAD+ poly-ADP-ribosyltransferase activity"/>
    <property type="evidence" value="ECO:0007669"/>
    <property type="project" value="UniProtKB-UniRule"/>
</dbReference>
<dbReference type="PANTHER" id="PTHR14453">
    <property type="entry name" value="PARP/ZINC FINGER CCCH TYPE DOMAIN CONTAINING PROTEIN"/>
    <property type="match status" value="1"/>
</dbReference>
<keyword evidence="10" id="KW-1185">Reference proteome</keyword>
<comment type="similarity">
    <text evidence="6">Belongs to the ARTD/PARP family.</text>
</comment>
<dbReference type="AlphaFoldDB" id="A0A8C4DNW9"/>
<evidence type="ECO:0000256" key="4">
    <source>
        <dbReference type="ARBA" id="ARBA00023027"/>
    </source>
</evidence>
<dbReference type="GO" id="GO:0010629">
    <property type="term" value="P:negative regulation of gene expression"/>
    <property type="evidence" value="ECO:0007669"/>
    <property type="project" value="TreeGrafter"/>
</dbReference>
<dbReference type="Gene3D" id="3.30.720.50">
    <property type="match status" value="1"/>
</dbReference>
<sequence>MTTRPCGLVEWQFQIRSGMMVPFDMYTNLSLEEALERKQMVTISISNERYNADVVLRKAVSVTGRKQVELLRKDLKGEVQTLMNCCQEHSFILYADYCALPSHWDDMKGDILKLFPLAAGSKEYNEVETELQKTGLSANIISIERVQNSILCQSYQLMKKQLEVKNKHTNNERRLFHGTHAKSIDLINKQGFNLSYAGAMYGNGFYFAVDPVYSAWGYAKPDVRGHKRMYLARVLVGDFTQGRAGMIVPPVKGFGSASDLYDSVVDNTGNPTMFIIFSDIQAYPEYLITFT</sequence>
<feature type="domain" description="PARP catalytic" evidence="8">
    <location>
        <begin position="100"/>
        <end position="291"/>
    </location>
</feature>